<dbReference type="SUPFAM" id="SSF51905">
    <property type="entry name" value="FAD/NAD(P)-binding domain"/>
    <property type="match status" value="1"/>
</dbReference>
<dbReference type="Pfam" id="PF07992">
    <property type="entry name" value="Pyr_redox_2"/>
    <property type="match status" value="1"/>
</dbReference>
<keyword evidence="9" id="KW-1185">Reference proteome</keyword>
<evidence type="ECO:0000256" key="6">
    <source>
        <dbReference type="SAM" id="Phobius"/>
    </source>
</evidence>
<dbReference type="InterPro" id="IPR023753">
    <property type="entry name" value="FAD/NAD-binding_dom"/>
</dbReference>
<evidence type="ECO:0000313" key="8">
    <source>
        <dbReference type="EMBL" id="WUM19164.1"/>
    </source>
</evidence>
<feature type="transmembrane region" description="Helical" evidence="6">
    <location>
        <begin position="362"/>
        <end position="382"/>
    </location>
</feature>
<dbReference type="InterPro" id="IPR051169">
    <property type="entry name" value="NADH-Q_oxidoreductase"/>
</dbReference>
<keyword evidence="4" id="KW-0274">FAD</keyword>
<dbReference type="PANTHER" id="PTHR42913:SF3">
    <property type="entry name" value="64 KDA MITOCHONDRIAL NADH DEHYDROGENASE (EUROFUNG)"/>
    <property type="match status" value="1"/>
</dbReference>
<reference evidence="8 9" key="1">
    <citation type="submission" date="2022-10" db="EMBL/GenBank/DDBJ databases">
        <title>The complete genomes of actinobacterial strains from the NBC collection.</title>
        <authorList>
            <person name="Joergensen T.S."/>
            <person name="Alvarez Arevalo M."/>
            <person name="Sterndorff E.B."/>
            <person name="Faurdal D."/>
            <person name="Vuksanovic O."/>
            <person name="Mourched A.-S."/>
            <person name="Charusanti P."/>
            <person name="Shaw S."/>
            <person name="Blin K."/>
            <person name="Weber T."/>
        </authorList>
    </citation>
    <scope>NUCLEOTIDE SEQUENCE [LARGE SCALE GENOMIC DNA]</scope>
    <source>
        <strain evidence="8 9">NBC_00319</strain>
    </source>
</reference>
<comment type="similarity">
    <text evidence="2">Belongs to the NADH dehydrogenase family.</text>
</comment>
<dbReference type="InterPro" id="IPR036188">
    <property type="entry name" value="FAD/NAD-bd_sf"/>
</dbReference>
<dbReference type="KEGG" id="whr:OG579_15795"/>
<gene>
    <name evidence="8" type="ORF">OG579_15795</name>
</gene>
<keyword evidence="6" id="KW-1133">Transmembrane helix</keyword>
<keyword evidence="3" id="KW-0285">Flavoprotein</keyword>
<keyword evidence="6" id="KW-0472">Membrane</keyword>
<protein>
    <submittedName>
        <fullName evidence="8">NAD(P)/FAD-dependent oxidoreductase</fullName>
    </submittedName>
</protein>
<dbReference type="GO" id="GO:0003955">
    <property type="term" value="F:NAD(P)H dehydrogenase (quinone) activity"/>
    <property type="evidence" value="ECO:0007669"/>
    <property type="project" value="TreeGrafter"/>
</dbReference>
<feature type="domain" description="FAD/NAD(P)-binding" evidence="7">
    <location>
        <begin position="9"/>
        <end position="321"/>
    </location>
</feature>
<name>A0AAU4JZC9_9NOCA</name>
<evidence type="ECO:0000256" key="4">
    <source>
        <dbReference type="ARBA" id="ARBA00022827"/>
    </source>
</evidence>
<dbReference type="PRINTS" id="PR00368">
    <property type="entry name" value="FADPNR"/>
</dbReference>
<dbReference type="Gene3D" id="3.50.50.100">
    <property type="match status" value="1"/>
</dbReference>
<proteinExistence type="inferred from homology"/>
<comment type="cofactor">
    <cofactor evidence="1">
        <name>FAD</name>
        <dbReference type="ChEBI" id="CHEBI:57692"/>
    </cofactor>
</comment>
<dbReference type="PANTHER" id="PTHR42913">
    <property type="entry name" value="APOPTOSIS-INDUCING FACTOR 1"/>
    <property type="match status" value="1"/>
</dbReference>
<accession>A0AAU4JZC9</accession>
<evidence type="ECO:0000259" key="7">
    <source>
        <dbReference type="Pfam" id="PF07992"/>
    </source>
</evidence>
<dbReference type="RefSeq" id="WP_328856711.1">
    <property type="nucleotide sequence ID" value="NZ_CP108021.1"/>
</dbReference>
<dbReference type="PRINTS" id="PR00411">
    <property type="entry name" value="PNDRDTASEI"/>
</dbReference>
<evidence type="ECO:0000256" key="2">
    <source>
        <dbReference type="ARBA" id="ARBA00005272"/>
    </source>
</evidence>
<dbReference type="EMBL" id="CP108021">
    <property type="protein sequence ID" value="WUM19164.1"/>
    <property type="molecule type" value="Genomic_DNA"/>
</dbReference>
<dbReference type="GO" id="GO:0019646">
    <property type="term" value="P:aerobic electron transport chain"/>
    <property type="evidence" value="ECO:0007669"/>
    <property type="project" value="TreeGrafter"/>
</dbReference>
<evidence type="ECO:0000313" key="9">
    <source>
        <dbReference type="Proteomes" id="UP001432128"/>
    </source>
</evidence>
<sequence length="422" mass="45180">MRTDDATYYDVVIVGSGFGGLAAARRLRGRGKSALLISSTPEYLFQPLLYQVATGVLHRDDIAPRTDTLLRRHRDVEVVEGEVTAVDAMPAVLTYRADGRDHRVRYGSLIAATGAAQSYFGRDEYADRTFALKTIDDATRLRAHLRACFDAPAQDTAATTFVVVGAGATGVEVAGQIAELARRHEHREVAITVVEGLDEVLPAFGGGLSDYTRASLEKAGVEVLTGSMVTDIADGVVTIDVHDGAATRKITTDTVVWSAGVAASGFAGVLAEATGCDTDRAGRLLVNDDLTVGGVANIYAIGDMTSLHDYPGQSPVAMQQGRHAVDIITRKLYPGSAFHYLDKGSMSIISRGRAVAKLTERITFRGLLAFGAWLAVHLYYLAGMGNRAKAVVAWIRSFLGTARPGFAEVTRTPQEHRERIAG</sequence>
<evidence type="ECO:0000256" key="1">
    <source>
        <dbReference type="ARBA" id="ARBA00001974"/>
    </source>
</evidence>
<keyword evidence="5" id="KW-0560">Oxidoreductase</keyword>
<evidence type="ECO:0000256" key="3">
    <source>
        <dbReference type="ARBA" id="ARBA00022630"/>
    </source>
</evidence>
<dbReference type="Proteomes" id="UP001432128">
    <property type="component" value="Chromosome"/>
</dbReference>
<keyword evidence="6" id="KW-0812">Transmembrane</keyword>
<organism evidence="8 9">
    <name type="scientific">Williamsia herbipolensis</name>
    <dbReference type="NCBI Taxonomy" id="1603258"/>
    <lineage>
        <taxon>Bacteria</taxon>
        <taxon>Bacillati</taxon>
        <taxon>Actinomycetota</taxon>
        <taxon>Actinomycetes</taxon>
        <taxon>Mycobacteriales</taxon>
        <taxon>Nocardiaceae</taxon>
        <taxon>Williamsia</taxon>
    </lineage>
</organism>
<evidence type="ECO:0000256" key="5">
    <source>
        <dbReference type="ARBA" id="ARBA00023002"/>
    </source>
</evidence>
<dbReference type="AlphaFoldDB" id="A0AAU4JZC9"/>